<evidence type="ECO:0000313" key="1">
    <source>
        <dbReference type="EMBL" id="MBB5918430.1"/>
    </source>
</evidence>
<protein>
    <submittedName>
        <fullName evidence="1">Uncharacterized protein</fullName>
    </submittedName>
</protein>
<proteinExistence type="predicted"/>
<comment type="caution">
    <text evidence="1">The sequence shown here is derived from an EMBL/GenBank/DDBJ whole genome shotgun (WGS) entry which is preliminary data.</text>
</comment>
<name>A0A7W9PM26_9NOCA</name>
<evidence type="ECO:0000313" key="2">
    <source>
        <dbReference type="Proteomes" id="UP000540412"/>
    </source>
</evidence>
<keyword evidence="2" id="KW-1185">Reference proteome</keyword>
<organism evidence="1 2">
    <name type="scientific">Nocardia transvalensis</name>
    <dbReference type="NCBI Taxonomy" id="37333"/>
    <lineage>
        <taxon>Bacteria</taxon>
        <taxon>Bacillati</taxon>
        <taxon>Actinomycetota</taxon>
        <taxon>Actinomycetes</taxon>
        <taxon>Mycobacteriales</taxon>
        <taxon>Nocardiaceae</taxon>
        <taxon>Nocardia</taxon>
    </lineage>
</organism>
<gene>
    <name evidence="1" type="ORF">BJY24_007342</name>
</gene>
<dbReference type="Proteomes" id="UP000540412">
    <property type="component" value="Unassembled WGS sequence"/>
</dbReference>
<reference evidence="1 2" key="1">
    <citation type="submission" date="2020-08" db="EMBL/GenBank/DDBJ databases">
        <title>Sequencing the genomes of 1000 actinobacteria strains.</title>
        <authorList>
            <person name="Klenk H.-P."/>
        </authorList>
    </citation>
    <scope>NUCLEOTIDE SEQUENCE [LARGE SCALE GENOMIC DNA]</scope>
    <source>
        <strain evidence="1 2">DSM 43582</strain>
    </source>
</reference>
<accession>A0A7W9PM26</accession>
<dbReference type="RefSeq" id="WP_157185757.1">
    <property type="nucleotide sequence ID" value="NZ_JACHIT010000002.1"/>
</dbReference>
<dbReference type="EMBL" id="JACHIT010000002">
    <property type="protein sequence ID" value="MBB5918430.1"/>
    <property type="molecule type" value="Genomic_DNA"/>
</dbReference>
<sequence length="175" mass="20295">MPPRKADVDIRETPEFRQYQDNERFQAWLRMHDAAMEIDTPLFDMTGMNELYSREGLVRAERELVKKFADSGGAFTTDNYKLGMRFVYYIGETFRRAIEGRWVALPPDPPQSPQPKSVIDVEYRSKFYNPQHMIGLALGRRTGTEITSIFDRAVKAHQKWVDAGRPARGTWEGYA</sequence>
<dbReference type="AlphaFoldDB" id="A0A7W9PM26"/>